<evidence type="ECO:0000259" key="1">
    <source>
        <dbReference type="SMART" id="SM00829"/>
    </source>
</evidence>
<name>K2RLL3_MACPH</name>
<reference evidence="2 3" key="1">
    <citation type="journal article" date="2012" name="BMC Genomics">
        <title>Tools to kill: Genome of one of the most destructive plant pathogenic fungi Macrophomina phaseolina.</title>
        <authorList>
            <person name="Islam M.S."/>
            <person name="Haque M.S."/>
            <person name="Islam M.M."/>
            <person name="Emdad E.M."/>
            <person name="Halim A."/>
            <person name="Hossen Q.M.M."/>
            <person name="Hossain M.Z."/>
            <person name="Ahmed B."/>
            <person name="Rahim S."/>
            <person name="Rahman M.S."/>
            <person name="Alam M.M."/>
            <person name="Hou S."/>
            <person name="Wan X."/>
            <person name="Saito J.A."/>
            <person name="Alam M."/>
        </authorList>
    </citation>
    <scope>NUCLEOTIDE SEQUENCE [LARGE SCALE GENOMIC DNA]</scope>
    <source>
        <strain evidence="2 3">MS6</strain>
    </source>
</reference>
<dbReference type="PANTHER" id="PTHR11695:SF294">
    <property type="entry name" value="RETICULON-4-INTERACTING PROTEIN 1, MITOCHONDRIAL"/>
    <property type="match status" value="1"/>
</dbReference>
<protein>
    <submittedName>
        <fullName evidence="2">Alcohol dehydrogenase superfamily zinc-containing</fullName>
    </submittedName>
</protein>
<proteinExistence type="predicted"/>
<accession>K2RLL3</accession>
<dbReference type="STRING" id="1126212.K2RLL3"/>
<evidence type="ECO:0000313" key="2">
    <source>
        <dbReference type="EMBL" id="EKG13717.1"/>
    </source>
</evidence>
<dbReference type="VEuPathDB" id="FungiDB:MPH_09183"/>
<dbReference type="Proteomes" id="UP000007129">
    <property type="component" value="Unassembled WGS sequence"/>
</dbReference>
<dbReference type="Gene3D" id="3.90.180.10">
    <property type="entry name" value="Medium-chain alcohol dehydrogenases, catalytic domain"/>
    <property type="match status" value="1"/>
</dbReference>
<dbReference type="Pfam" id="PF13602">
    <property type="entry name" value="ADH_zinc_N_2"/>
    <property type="match status" value="1"/>
</dbReference>
<dbReference type="GO" id="GO:0016491">
    <property type="term" value="F:oxidoreductase activity"/>
    <property type="evidence" value="ECO:0007669"/>
    <property type="project" value="InterPro"/>
</dbReference>
<sequence length="346" mass="36421">MAFDKTMKSWQSPAPTAKLEASLALNQAAPVPTASALSTGQLLVRVISASLNPIDIKLAEMGFISKLAVRGAYSPGLDFCGHVVATHPSVSASRPDLKEGTLVFGVLAFPPTPVAGTLSQYTVATAASCAPVPAGVSPDHAAAIASAGLTALGSLADVKPGARVLINGGSGGVGTFTIQMAKALGAAHVTATCSGANVELCRSLGADKVLDYRSVDVIEELKSEGKVYDLAVDNVGNAELKLYENAGRYLKKTGSFVQVGGPMSLSNFWLVAKRTYAPVCLGGGNRKFRFQVTKIQAKDLERIGEWLKEEKVRVVIDHTYELEDVPKAYEKLRQGRSKGKIVIHVD</sequence>
<dbReference type="EMBL" id="AHHD01000387">
    <property type="protein sequence ID" value="EKG13717.1"/>
    <property type="molecule type" value="Genomic_DNA"/>
</dbReference>
<organism evidence="2 3">
    <name type="scientific">Macrophomina phaseolina (strain MS6)</name>
    <name type="common">Charcoal rot fungus</name>
    <dbReference type="NCBI Taxonomy" id="1126212"/>
    <lineage>
        <taxon>Eukaryota</taxon>
        <taxon>Fungi</taxon>
        <taxon>Dikarya</taxon>
        <taxon>Ascomycota</taxon>
        <taxon>Pezizomycotina</taxon>
        <taxon>Dothideomycetes</taxon>
        <taxon>Dothideomycetes incertae sedis</taxon>
        <taxon>Botryosphaeriales</taxon>
        <taxon>Botryosphaeriaceae</taxon>
        <taxon>Macrophomina</taxon>
    </lineage>
</organism>
<dbReference type="Gene3D" id="3.40.50.720">
    <property type="entry name" value="NAD(P)-binding Rossmann-like Domain"/>
    <property type="match status" value="1"/>
</dbReference>
<dbReference type="SUPFAM" id="SSF51735">
    <property type="entry name" value="NAD(P)-binding Rossmann-fold domains"/>
    <property type="match status" value="1"/>
</dbReference>
<dbReference type="SUPFAM" id="SSF50129">
    <property type="entry name" value="GroES-like"/>
    <property type="match status" value="1"/>
</dbReference>
<dbReference type="CDD" id="cd08267">
    <property type="entry name" value="MDR1"/>
    <property type="match status" value="1"/>
</dbReference>
<dbReference type="InterPro" id="IPR050700">
    <property type="entry name" value="YIM1/Zinc_Alcohol_DH_Fams"/>
</dbReference>
<feature type="domain" description="Enoyl reductase (ER)" evidence="1">
    <location>
        <begin position="18"/>
        <end position="343"/>
    </location>
</feature>
<dbReference type="GO" id="GO:0005739">
    <property type="term" value="C:mitochondrion"/>
    <property type="evidence" value="ECO:0007669"/>
    <property type="project" value="TreeGrafter"/>
</dbReference>
<dbReference type="SMART" id="SM00829">
    <property type="entry name" value="PKS_ER"/>
    <property type="match status" value="1"/>
</dbReference>
<dbReference type="PANTHER" id="PTHR11695">
    <property type="entry name" value="ALCOHOL DEHYDROGENASE RELATED"/>
    <property type="match status" value="1"/>
</dbReference>
<dbReference type="AlphaFoldDB" id="K2RLL3"/>
<dbReference type="InterPro" id="IPR036291">
    <property type="entry name" value="NAD(P)-bd_dom_sf"/>
</dbReference>
<gene>
    <name evidence="2" type="ORF">MPH_09183</name>
</gene>
<dbReference type="OrthoDB" id="201656at2759"/>
<dbReference type="InterPro" id="IPR013154">
    <property type="entry name" value="ADH-like_N"/>
</dbReference>
<dbReference type="HOGENOM" id="CLU_026673_3_3_1"/>
<evidence type="ECO:0000313" key="3">
    <source>
        <dbReference type="Proteomes" id="UP000007129"/>
    </source>
</evidence>
<dbReference type="InterPro" id="IPR011032">
    <property type="entry name" value="GroES-like_sf"/>
</dbReference>
<dbReference type="eggNOG" id="KOG1198">
    <property type="taxonomic scope" value="Eukaryota"/>
</dbReference>
<dbReference type="InterPro" id="IPR020843">
    <property type="entry name" value="ER"/>
</dbReference>
<comment type="caution">
    <text evidence="2">The sequence shown here is derived from an EMBL/GenBank/DDBJ whole genome shotgun (WGS) entry which is preliminary data.</text>
</comment>
<dbReference type="InParanoid" id="K2RLL3"/>
<dbReference type="Pfam" id="PF08240">
    <property type="entry name" value="ADH_N"/>
    <property type="match status" value="1"/>
</dbReference>